<sequence length="48" mass="5705">MSQSILGYETANNENYLYKIIYYVENLLFQLLRAQELNIKLYNGITND</sequence>
<gene>
    <name evidence="1" type="ORF">RFULGI_LOCUS173</name>
</gene>
<accession>A0A9N8YVS1</accession>
<dbReference type="Proteomes" id="UP000789396">
    <property type="component" value="Unassembled WGS sequence"/>
</dbReference>
<proteinExistence type="predicted"/>
<dbReference type="EMBL" id="CAJVPZ010000024">
    <property type="protein sequence ID" value="CAG8449856.1"/>
    <property type="molecule type" value="Genomic_DNA"/>
</dbReference>
<dbReference type="AlphaFoldDB" id="A0A9N8YVS1"/>
<protein>
    <submittedName>
        <fullName evidence="1">8908_t:CDS:1</fullName>
    </submittedName>
</protein>
<evidence type="ECO:0000313" key="2">
    <source>
        <dbReference type="Proteomes" id="UP000789396"/>
    </source>
</evidence>
<comment type="caution">
    <text evidence="1">The sequence shown here is derived from an EMBL/GenBank/DDBJ whole genome shotgun (WGS) entry which is preliminary data.</text>
</comment>
<organism evidence="1 2">
    <name type="scientific">Racocetra fulgida</name>
    <dbReference type="NCBI Taxonomy" id="60492"/>
    <lineage>
        <taxon>Eukaryota</taxon>
        <taxon>Fungi</taxon>
        <taxon>Fungi incertae sedis</taxon>
        <taxon>Mucoromycota</taxon>
        <taxon>Glomeromycotina</taxon>
        <taxon>Glomeromycetes</taxon>
        <taxon>Diversisporales</taxon>
        <taxon>Gigasporaceae</taxon>
        <taxon>Racocetra</taxon>
    </lineage>
</organism>
<evidence type="ECO:0000313" key="1">
    <source>
        <dbReference type="EMBL" id="CAG8449856.1"/>
    </source>
</evidence>
<name>A0A9N8YVS1_9GLOM</name>
<reference evidence="1" key="1">
    <citation type="submission" date="2021-06" db="EMBL/GenBank/DDBJ databases">
        <authorList>
            <person name="Kallberg Y."/>
            <person name="Tangrot J."/>
            <person name="Rosling A."/>
        </authorList>
    </citation>
    <scope>NUCLEOTIDE SEQUENCE</scope>
    <source>
        <strain evidence="1">IN212</strain>
    </source>
</reference>
<keyword evidence="2" id="KW-1185">Reference proteome</keyword>